<name>A0A7V2ZI74_9BACT</name>
<organism evidence="3">
    <name type="scientific">Ignavibacterium album</name>
    <dbReference type="NCBI Taxonomy" id="591197"/>
    <lineage>
        <taxon>Bacteria</taxon>
        <taxon>Pseudomonadati</taxon>
        <taxon>Ignavibacteriota</taxon>
        <taxon>Ignavibacteria</taxon>
        <taxon>Ignavibacteriales</taxon>
        <taxon>Ignavibacteriaceae</taxon>
        <taxon>Ignavibacterium</taxon>
    </lineage>
</organism>
<dbReference type="AlphaFoldDB" id="A0A7V2ZI74"/>
<accession>A0A7V2ZI74</accession>
<dbReference type="InterPro" id="IPR007372">
    <property type="entry name" value="Lipid/polyisoprenoid-bd_YceI"/>
</dbReference>
<gene>
    <name evidence="3" type="ORF">ENS31_01970</name>
</gene>
<dbReference type="Pfam" id="PF04264">
    <property type="entry name" value="YceI"/>
    <property type="match status" value="1"/>
</dbReference>
<dbReference type="EMBL" id="DSUJ01000008">
    <property type="protein sequence ID" value="HFI90278.1"/>
    <property type="molecule type" value="Genomic_DNA"/>
</dbReference>
<reference evidence="3" key="1">
    <citation type="journal article" date="2020" name="mSystems">
        <title>Genome- and Community-Level Interaction Insights into Carbon Utilization and Element Cycling Functions of Hydrothermarchaeota in Hydrothermal Sediment.</title>
        <authorList>
            <person name="Zhou Z."/>
            <person name="Liu Y."/>
            <person name="Xu W."/>
            <person name="Pan J."/>
            <person name="Luo Z.H."/>
            <person name="Li M."/>
        </authorList>
    </citation>
    <scope>NUCLEOTIDE SEQUENCE [LARGE SCALE GENOMIC DNA]</scope>
    <source>
        <strain evidence="3">SpSt-479</strain>
    </source>
</reference>
<keyword evidence="1" id="KW-0732">Signal</keyword>
<proteinExistence type="predicted"/>
<dbReference type="SMART" id="SM00867">
    <property type="entry name" value="YceI"/>
    <property type="match status" value="1"/>
</dbReference>
<evidence type="ECO:0000259" key="2">
    <source>
        <dbReference type="SMART" id="SM00867"/>
    </source>
</evidence>
<dbReference type="Gene3D" id="2.40.128.110">
    <property type="entry name" value="Lipid/polyisoprenoid-binding, YceI-like"/>
    <property type="match status" value="1"/>
</dbReference>
<feature type="chain" id="PRO_5031159427" evidence="1">
    <location>
        <begin position="22"/>
        <end position="213"/>
    </location>
</feature>
<sequence length="213" mass="23223">MKKILSSVSIIIILLSTISFAQGFKVKASGEQTFNFADKGGRNQASFFSTTPLEDIRGLSNDVKGTVTFNVNDIKTLKGKISVSVASIKTAIDLRDEHLRSENWLDAAKYPEITFTIKSIKDVKQLADNKLQAKVVGDFTLKGVTKEITADATLTYLDESEQTKMRAPGDLLGVQASFKVKLSEFGVNNKLVGQKVAENVEVSINMVGSNKTN</sequence>
<dbReference type="PANTHER" id="PTHR34406:SF1">
    <property type="entry name" value="PROTEIN YCEI"/>
    <property type="match status" value="1"/>
</dbReference>
<feature type="signal peptide" evidence="1">
    <location>
        <begin position="1"/>
        <end position="21"/>
    </location>
</feature>
<comment type="caution">
    <text evidence="3">The sequence shown here is derived from an EMBL/GenBank/DDBJ whole genome shotgun (WGS) entry which is preliminary data.</text>
</comment>
<dbReference type="InterPro" id="IPR036761">
    <property type="entry name" value="TTHA0802/YceI-like_sf"/>
</dbReference>
<protein>
    <submittedName>
        <fullName evidence="3">YceI family protein</fullName>
    </submittedName>
</protein>
<dbReference type="PANTHER" id="PTHR34406">
    <property type="entry name" value="PROTEIN YCEI"/>
    <property type="match status" value="1"/>
</dbReference>
<evidence type="ECO:0000313" key="3">
    <source>
        <dbReference type="EMBL" id="HFI90278.1"/>
    </source>
</evidence>
<feature type="domain" description="Lipid/polyisoprenoid-binding YceI-like" evidence="2">
    <location>
        <begin position="33"/>
        <end position="209"/>
    </location>
</feature>
<evidence type="ECO:0000256" key="1">
    <source>
        <dbReference type="SAM" id="SignalP"/>
    </source>
</evidence>
<dbReference type="SUPFAM" id="SSF101874">
    <property type="entry name" value="YceI-like"/>
    <property type="match status" value="1"/>
</dbReference>